<evidence type="ECO:0000259" key="4">
    <source>
        <dbReference type="PROSITE" id="PS50048"/>
    </source>
</evidence>
<accession>A0A6A6IYS9</accession>
<dbReference type="EMBL" id="ML987189">
    <property type="protein sequence ID" value="KAF2255496.1"/>
    <property type="molecule type" value="Genomic_DNA"/>
</dbReference>
<dbReference type="InterPro" id="IPR001138">
    <property type="entry name" value="Zn2Cys6_DnaBD"/>
</dbReference>
<proteinExistence type="predicted"/>
<evidence type="ECO:0000256" key="1">
    <source>
        <dbReference type="ARBA" id="ARBA00004123"/>
    </source>
</evidence>
<gene>
    <name evidence="5" type="ORF">BU26DRAFT_379</name>
</gene>
<dbReference type="PANTHER" id="PTHR31001">
    <property type="entry name" value="UNCHARACTERIZED TRANSCRIPTIONAL REGULATORY PROTEIN"/>
    <property type="match status" value="1"/>
</dbReference>
<dbReference type="CDD" id="cd12148">
    <property type="entry name" value="fungal_TF_MHR"/>
    <property type="match status" value="1"/>
</dbReference>
<protein>
    <recommendedName>
        <fullName evidence="4">Zn(2)-C6 fungal-type domain-containing protein</fullName>
    </recommendedName>
</protein>
<organism evidence="5 6">
    <name type="scientific">Trematosphaeria pertusa</name>
    <dbReference type="NCBI Taxonomy" id="390896"/>
    <lineage>
        <taxon>Eukaryota</taxon>
        <taxon>Fungi</taxon>
        <taxon>Dikarya</taxon>
        <taxon>Ascomycota</taxon>
        <taxon>Pezizomycotina</taxon>
        <taxon>Dothideomycetes</taxon>
        <taxon>Pleosporomycetidae</taxon>
        <taxon>Pleosporales</taxon>
        <taxon>Massarineae</taxon>
        <taxon>Trematosphaeriaceae</taxon>
        <taxon>Trematosphaeria</taxon>
    </lineage>
</organism>
<dbReference type="RefSeq" id="XP_033690500.1">
    <property type="nucleotide sequence ID" value="XM_033822550.1"/>
</dbReference>
<comment type="subcellular location">
    <subcellularLocation>
        <location evidence="1">Nucleus</location>
    </subcellularLocation>
</comment>
<dbReference type="PROSITE" id="PS00463">
    <property type="entry name" value="ZN2_CY6_FUNGAL_1"/>
    <property type="match status" value="1"/>
</dbReference>
<dbReference type="SMART" id="SM00066">
    <property type="entry name" value="GAL4"/>
    <property type="match status" value="1"/>
</dbReference>
<evidence type="ECO:0000313" key="6">
    <source>
        <dbReference type="Proteomes" id="UP000800094"/>
    </source>
</evidence>
<dbReference type="InterPro" id="IPR050613">
    <property type="entry name" value="Sec_Metabolite_Reg"/>
</dbReference>
<dbReference type="GO" id="GO:0005634">
    <property type="term" value="C:nucleus"/>
    <property type="evidence" value="ECO:0007669"/>
    <property type="project" value="UniProtKB-SubCell"/>
</dbReference>
<dbReference type="AlphaFoldDB" id="A0A6A6IYS9"/>
<dbReference type="SUPFAM" id="SSF57701">
    <property type="entry name" value="Zn2/Cys6 DNA-binding domain"/>
    <property type="match status" value="1"/>
</dbReference>
<name>A0A6A6IYS9_9PLEO</name>
<dbReference type="GO" id="GO:0008270">
    <property type="term" value="F:zinc ion binding"/>
    <property type="evidence" value="ECO:0007669"/>
    <property type="project" value="InterPro"/>
</dbReference>
<dbReference type="PROSITE" id="PS50048">
    <property type="entry name" value="ZN2_CY6_FUNGAL_2"/>
    <property type="match status" value="1"/>
</dbReference>
<evidence type="ECO:0000256" key="3">
    <source>
        <dbReference type="SAM" id="MobiDB-lite"/>
    </source>
</evidence>
<evidence type="ECO:0000313" key="5">
    <source>
        <dbReference type="EMBL" id="KAF2255496.1"/>
    </source>
</evidence>
<dbReference type="GeneID" id="54575880"/>
<dbReference type="GO" id="GO:0000981">
    <property type="term" value="F:DNA-binding transcription factor activity, RNA polymerase II-specific"/>
    <property type="evidence" value="ECO:0007669"/>
    <property type="project" value="InterPro"/>
</dbReference>
<reference evidence="5" key="1">
    <citation type="journal article" date="2020" name="Stud. Mycol.">
        <title>101 Dothideomycetes genomes: a test case for predicting lifestyles and emergence of pathogens.</title>
        <authorList>
            <person name="Haridas S."/>
            <person name="Albert R."/>
            <person name="Binder M."/>
            <person name="Bloem J."/>
            <person name="Labutti K."/>
            <person name="Salamov A."/>
            <person name="Andreopoulos B."/>
            <person name="Baker S."/>
            <person name="Barry K."/>
            <person name="Bills G."/>
            <person name="Bluhm B."/>
            <person name="Cannon C."/>
            <person name="Castanera R."/>
            <person name="Culley D."/>
            <person name="Daum C."/>
            <person name="Ezra D."/>
            <person name="Gonzalez J."/>
            <person name="Henrissat B."/>
            <person name="Kuo A."/>
            <person name="Liang C."/>
            <person name="Lipzen A."/>
            <person name="Lutzoni F."/>
            <person name="Magnuson J."/>
            <person name="Mondo S."/>
            <person name="Nolan M."/>
            <person name="Ohm R."/>
            <person name="Pangilinan J."/>
            <person name="Park H.-J."/>
            <person name="Ramirez L."/>
            <person name="Alfaro M."/>
            <person name="Sun H."/>
            <person name="Tritt A."/>
            <person name="Yoshinaga Y."/>
            <person name="Zwiers L.-H."/>
            <person name="Turgeon B."/>
            <person name="Goodwin S."/>
            <person name="Spatafora J."/>
            <person name="Crous P."/>
            <person name="Grigoriev I."/>
        </authorList>
    </citation>
    <scope>NUCLEOTIDE SEQUENCE</scope>
    <source>
        <strain evidence="5">CBS 122368</strain>
    </source>
</reference>
<keyword evidence="6" id="KW-1185">Reference proteome</keyword>
<keyword evidence="2" id="KW-0539">Nucleus</keyword>
<dbReference type="OrthoDB" id="3014581at2759"/>
<dbReference type="InterPro" id="IPR036864">
    <property type="entry name" value="Zn2-C6_fun-type_DNA-bd_sf"/>
</dbReference>
<dbReference type="Proteomes" id="UP000800094">
    <property type="component" value="Unassembled WGS sequence"/>
</dbReference>
<dbReference type="CDD" id="cd00067">
    <property type="entry name" value="GAL4"/>
    <property type="match status" value="1"/>
</dbReference>
<dbReference type="Gene3D" id="4.10.240.10">
    <property type="entry name" value="Zn(2)-C6 fungal-type DNA-binding domain"/>
    <property type="match status" value="1"/>
</dbReference>
<feature type="region of interest" description="Disordered" evidence="3">
    <location>
        <begin position="75"/>
        <end position="99"/>
    </location>
</feature>
<dbReference type="Pfam" id="PF00172">
    <property type="entry name" value="Zn_clus"/>
    <property type="match status" value="1"/>
</dbReference>
<evidence type="ECO:0000256" key="2">
    <source>
        <dbReference type="ARBA" id="ARBA00023242"/>
    </source>
</evidence>
<feature type="domain" description="Zn(2)-C6 fungal-type" evidence="4">
    <location>
        <begin position="17"/>
        <end position="46"/>
    </location>
</feature>
<sequence length="710" mass="79745">MPKESQMHTGPRQRPVSCRFCRSRKLRCSREAPCSNCVSRGIECELEAPNGQSPGARTSSESELLERIRRLEERLEQQKSQQHQRVRPSPDGFDIPTQQAHSLDVPPQMEQLDSDVAFLESIYNGLDRSGTMPSYRVVFKICPIQQIMDAPQYMNQNGSSYSTHPGPSRCVWLPQYSEAKILLDKFVQDIEHIHHIIAPKLLSILDEVYSRLNQQGHVRSGEMILLLSIFASATYVWMHHDCCERGLFSTPGEANRQAPMWIKATEDVLDIAHRTTRVSIEGIQGIIIASFISGNLDGFLRRCKSLYNTALMLARELSLHCIDHPSNAHLANSAQAEIGRRVWWYLVASDWALAARFSGISRGVYQCHPRHMMTNKPLNLDDEDLVDGMTRIGRPINQPTAMSYSLQRIRLAEISRNIVDRTPLIMANTGGLSYDAVMDIDTELQLLLNNLPPFFSMSVLDLIETYRVDPSRAASIIRQGHMFHSLFYAQRCKLHLPFVSRGFLDPEYAPSREICIQSACLIIQTESKLESSGLFVAGRYKYLGLLVSVTMASIVLLIDLCHNKSSPHHESHRGELAQAFRMLEDAKNESPTAARFLDSLVHVFRKHKISPPKPAAQPHLVPHIPTASPLSAPHDSGSHLYSVSTSAPIPTVLSDMLAGNRGSTTGKTNEGVSNEEDWSYMNDFVQGIEQGTLDNFDWDSVFLGLNTSFM</sequence>
<dbReference type="PANTHER" id="PTHR31001:SF90">
    <property type="entry name" value="CENTROMERE DNA-BINDING PROTEIN COMPLEX CBF3 SUBUNIT B"/>
    <property type="match status" value="1"/>
</dbReference>